<dbReference type="PRINTS" id="PR00080">
    <property type="entry name" value="SDRFAMILY"/>
</dbReference>
<evidence type="ECO:0000256" key="1">
    <source>
        <dbReference type="ARBA" id="ARBA00005194"/>
    </source>
</evidence>
<evidence type="ECO:0000259" key="6">
    <source>
        <dbReference type="SMART" id="SM00822"/>
    </source>
</evidence>
<dbReference type="NCBIfam" id="NF009466">
    <property type="entry name" value="PRK12826.1-2"/>
    <property type="match status" value="1"/>
</dbReference>
<reference evidence="7" key="1">
    <citation type="submission" date="2023-03" db="EMBL/GenBank/DDBJ databases">
        <authorList>
            <person name="Steffen K."/>
            <person name="Cardenas P."/>
        </authorList>
    </citation>
    <scope>NUCLEOTIDE SEQUENCE</scope>
</reference>
<dbReference type="PANTHER" id="PTHR42760:SF133">
    <property type="entry name" value="3-OXOACYL-[ACYL-CARRIER-PROTEIN] REDUCTASE"/>
    <property type="match status" value="1"/>
</dbReference>
<organism evidence="7 8">
    <name type="scientific">Geodia barretti</name>
    <name type="common">Barrett's horny sponge</name>
    <dbReference type="NCBI Taxonomy" id="519541"/>
    <lineage>
        <taxon>Eukaryota</taxon>
        <taxon>Metazoa</taxon>
        <taxon>Porifera</taxon>
        <taxon>Demospongiae</taxon>
        <taxon>Heteroscleromorpha</taxon>
        <taxon>Tetractinellida</taxon>
        <taxon>Astrophorina</taxon>
        <taxon>Geodiidae</taxon>
        <taxon>Geodia</taxon>
    </lineage>
</organism>
<protein>
    <recommendedName>
        <fullName evidence="5">3-ketoacyl-[acyl-carrier-protein] reductase beta subunit</fullName>
    </recommendedName>
    <alternativeName>
        <fullName evidence="4">Quinone reductase CBR4</fullName>
    </alternativeName>
</protein>
<dbReference type="EMBL" id="CASHTH010000127">
    <property type="protein sequence ID" value="CAI7991692.1"/>
    <property type="molecule type" value="Genomic_DNA"/>
</dbReference>
<evidence type="ECO:0000256" key="5">
    <source>
        <dbReference type="ARBA" id="ARBA00041707"/>
    </source>
</evidence>
<dbReference type="AlphaFoldDB" id="A0AA35QTS0"/>
<dbReference type="NCBIfam" id="NF005559">
    <property type="entry name" value="PRK07231.1"/>
    <property type="match status" value="1"/>
</dbReference>
<dbReference type="GO" id="GO:0016616">
    <property type="term" value="F:oxidoreductase activity, acting on the CH-OH group of donors, NAD or NADP as acceptor"/>
    <property type="evidence" value="ECO:0007669"/>
    <property type="project" value="UniProtKB-ARBA"/>
</dbReference>
<evidence type="ECO:0000313" key="8">
    <source>
        <dbReference type="Proteomes" id="UP001174909"/>
    </source>
</evidence>
<dbReference type="Gene3D" id="3.40.50.720">
    <property type="entry name" value="NAD(P)-binding Rossmann-like Domain"/>
    <property type="match status" value="1"/>
</dbReference>
<comment type="pathway">
    <text evidence="1">Lipid metabolism; fatty acid biosynthesis.</text>
</comment>
<name>A0AA35QTS0_GEOBA</name>
<sequence length="254" mass="26254">MIYVNRSAVVTGGASGIGREVARALAERGAAVAVADINLEGAEQVAAALVQGGAKAEAIACDVSRPEQADAMIARAIEAFGKVDILVHSAGVGVERSFLDTTPEEWQRILDIDLSGTFFCGQAAARHMVERGYGRIVNLASTAGVRGGTGRAAYGTAKGGVIALTKVMAVELAPHGITVNALAPGAIETELVAKMHSAETRTVYRAAIPLDRYGTPEETAAAALFLASEEARYVTGHVLAVDGGFLAAGVMHRR</sequence>
<evidence type="ECO:0000256" key="3">
    <source>
        <dbReference type="ARBA" id="ARBA00023002"/>
    </source>
</evidence>
<accession>A0AA35QTS0</accession>
<dbReference type="GO" id="GO:0006629">
    <property type="term" value="P:lipid metabolic process"/>
    <property type="evidence" value="ECO:0007669"/>
    <property type="project" value="UniProtKB-ARBA"/>
</dbReference>
<keyword evidence="3" id="KW-0560">Oxidoreductase</keyword>
<dbReference type="FunFam" id="3.40.50.720:FF:000084">
    <property type="entry name" value="Short-chain dehydrogenase reductase"/>
    <property type="match status" value="1"/>
</dbReference>
<dbReference type="SMART" id="SM00822">
    <property type="entry name" value="PKS_KR"/>
    <property type="match status" value="1"/>
</dbReference>
<keyword evidence="8" id="KW-1185">Reference proteome</keyword>
<dbReference type="SUPFAM" id="SSF51735">
    <property type="entry name" value="NAD(P)-binding Rossmann-fold domains"/>
    <property type="match status" value="1"/>
</dbReference>
<evidence type="ECO:0000256" key="4">
    <source>
        <dbReference type="ARBA" id="ARBA00041580"/>
    </source>
</evidence>
<gene>
    <name evidence="7" type="ORF">GBAR_LOCUS800</name>
</gene>
<evidence type="ECO:0000256" key="2">
    <source>
        <dbReference type="ARBA" id="ARBA00006484"/>
    </source>
</evidence>
<dbReference type="Proteomes" id="UP001174909">
    <property type="component" value="Unassembled WGS sequence"/>
</dbReference>
<dbReference type="InterPro" id="IPR002347">
    <property type="entry name" value="SDR_fam"/>
</dbReference>
<dbReference type="InterPro" id="IPR020904">
    <property type="entry name" value="Sc_DH/Rdtase_CS"/>
</dbReference>
<comment type="similarity">
    <text evidence="2">Belongs to the short-chain dehydrogenases/reductases (SDR) family.</text>
</comment>
<dbReference type="InterPro" id="IPR036291">
    <property type="entry name" value="NAD(P)-bd_dom_sf"/>
</dbReference>
<evidence type="ECO:0000313" key="7">
    <source>
        <dbReference type="EMBL" id="CAI7991692.1"/>
    </source>
</evidence>
<feature type="domain" description="Ketoreductase" evidence="6">
    <location>
        <begin position="6"/>
        <end position="185"/>
    </location>
</feature>
<comment type="caution">
    <text evidence="7">The sequence shown here is derived from an EMBL/GenBank/DDBJ whole genome shotgun (WGS) entry which is preliminary data.</text>
</comment>
<dbReference type="InterPro" id="IPR057326">
    <property type="entry name" value="KR_dom"/>
</dbReference>
<dbReference type="PROSITE" id="PS00061">
    <property type="entry name" value="ADH_SHORT"/>
    <property type="match status" value="1"/>
</dbReference>
<dbReference type="PRINTS" id="PR00081">
    <property type="entry name" value="GDHRDH"/>
</dbReference>
<dbReference type="PANTHER" id="PTHR42760">
    <property type="entry name" value="SHORT-CHAIN DEHYDROGENASES/REDUCTASES FAMILY MEMBER"/>
    <property type="match status" value="1"/>
</dbReference>
<proteinExistence type="inferred from homology"/>
<dbReference type="Pfam" id="PF13561">
    <property type="entry name" value="adh_short_C2"/>
    <property type="match status" value="1"/>
</dbReference>